<keyword evidence="3" id="KW-0808">Transferase</keyword>
<comment type="caution">
    <text evidence="3">The sequence shown here is derived from an EMBL/GenBank/DDBJ whole genome shotgun (WGS) entry which is preliminary data.</text>
</comment>
<dbReference type="GO" id="GO:0016407">
    <property type="term" value="F:acetyltransferase activity"/>
    <property type="evidence" value="ECO:0007669"/>
    <property type="project" value="InterPro"/>
</dbReference>
<sequence length="287" mass="31721">MAVMGLWSGTDLDLPGYLRRIGFDGEPSPSLETLEKLHRLHTTSIPFENLEIILGRGIPLDLESVQQKLVRSERGGYCFEHVVLFAAALERLGFTFTPIIGRVSLGADWTSRPATHALVVVEVSGTRYLCDVGFGRGPLGPIELRDGVQTDQDGWRFRLSSDPIGDLFGTDRWTLWQHDEKWIDRHVFTLTPQTPIDYRVGNHFVSTSPRSPFVARPFIQQFTAAEHHTLDGDTLTTVQPDGPSASRSVPAPEVPDVLAETFGITLTSDDAAALVEIEAARRSSSDE</sequence>
<name>M3UNR5_GORML</name>
<dbReference type="InterPro" id="IPR001447">
    <property type="entry name" value="Arylamine_N-AcTrfase"/>
</dbReference>
<evidence type="ECO:0000313" key="4">
    <source>
        <dbReference type="Proteomes" id="UP000035009"/>
    </source>
</evidence>
<dbReference type="Proteomes" id="UP000035009">
    <property type="component" value="Unassembled WGS sequence"/>
</dbReference>
<dbReference type="PRINTS" id="PR01543">
    <property type="entry name" value="ANATRNSFRASE"/>
</dbReference>
<keyword evidence="4" id="KW-1185">Reference proteome</keyword>
<proteinExistence type="inferred from homology"/>
<dbReference type="Gene3D" id="3.30.2140.10">
    <property type="entry name" value="Arylamine N-acetyltransferase"/>
    <property type="match status" value="1"/>
</dbReference>
<dbReference type="PANTHER" id="PTHR11786">
    <property type="entry name" value="N-HYDROXYARYLAMINE O-ACETYLTRANSFERASE"/>
    <property type="match status" value="1"/>
</dbReference>
<dbReference type="Gene3D" id="2.40.128.150">
    <property type="entry name" value="Cysteine proteinases"/>
    <property type="match status" value="1"/>
</dbReference>
<comment type="similarity">
    <text evidence="1 2">Belongs to the arylamine N-acetyltransferase family.</text>
</comment>
<dbReference type="AlphaFoldDB" id="M3UNR5"/>
<accession>M3UNR5</accession>
<organism evidence="3 4">
    <name type="scientific">Gordonia malaquae NBRC 108250</name>
    <dbReference type="NCBI Taxonomy" id="1223542"/>
    <lineage>
        <taxon>Bacteria</taxon>
        <taxon>Bacillati</taxon>
        <taxon>Actinomycetota</taxon>
        <taxon>Actinomycetes</taxon>
        <taxon>Mycobacteriales</taxon>
        <taxon>Gordoniaceae</taxon>
        <taxon>Gordonia</taxon>
    </lineage>
</organism>
<evidence type="ECO:0000256" key="1">
    <source>
        <dbReference type="ARBA" id="ARBA00006547"/>
    </source>
</evidence>
<evidence type="ECO:0000313" key="3">
    <source>
        <dbReference type="EMBL" id="GAC81805.1"/>
    </source>
</evidence>
<dbReference type="EMBL" id="BAOP01000045">
    <property type="protein sequence ID" value="GAC81805.1"/>
    <property type="molecule type" value="Genomic_DNA"/>
</dbReference>
<evidence type="ECO:0000256" key="2">
    <source>
        <dbReference type="RuleBase" id="RU003452"/>
    </source>
</evidence>
<dbReference type="SUPFAM" id="SSF54001">
    <property type="entry name" value="Cysteine proteinases"/>
    <property type="match status" value="1"/>
</dbReference>
<dbReference type="STRING" id="410332.SAMN04488550_0650"/>
<dbReference type="PANTHER" id="PTHR11786:SF0">
    <property type="entry name" value="ARYLAMINE N-ACETYLTRANSFERASE 4-RELATED"/>
    <property type="match status" value="1"/>
</dbReference>
<protein>
    <submittedName>
        <fullName evidence="3">Putative N-acetyltransferase</fullName>
    </submittedName>
</protein>
<reference evidence="3 4" key="1">
    <citation type="submission" date="2013-02" db="EMBL/GenBank/DDBJ databases">
        <title>Whole genome shotgun sequence of Gordonia malaquae NBRC 108250.</title>
        <authorList>
            <person name="Yoshida I."/>
            <person name="Hosoyama A."/>
            <person name="Tsuchikane K."/>
            <person name="Ando Y."/>
            <person name="Baba S."/>
            <person name="Ohji S."/>
            <person name="Hamada M."/>
            <person name="Tamura T."/>
            <person name="Yamazoe A."/>
            <person name="Yamazaki S."/>
            <person name="Fujita N."/>
        </authorList>
    </citation>
    <scope>NUCLEOTIDE SEQUENCE [LARGE SCALE GENOMIC DNA]</scope>
    <source>
        <strain evidence="3 4">NBRC 108250</strain>
    </source>
</reference>
<dbReference type="Pfam" id="PF00797">
    <property type="entry name" value="Acetyltransf_2"/>
    <property type="match status" value="1"/>
</dbReference>
<dbReference type="InterPro" id="IPR038765">
    <property type="entry name" value="Papain-like_cys_pep_sf"/>
</dbReference>
<gene>
    <name evidence="3" type="ORF">GM1_045_00220</name>
</gene>
<dbReference type="eggNOG" id="COG2162">
    <property type="taxonomic scope" value="Bacteria"/>
</dbReference>